<organism evidence="1 2">
    <name type="scientific">Akanthomyces muscarius</name>
    <name type="common">Entomopathogenic fungus</name>
    <name type="synonym">Lecanicillium muscarium</name>
    <dbReference type="NCBI Taxonomy" id="2231603"/>
    <lineage>
        <taxon>Eukaryota</taxon>
        <taxon>Fungi</taxon>
        <taxon>Dikarya</taxon>
        <taxon>Ascomycota</taxon>
        <taxon>Pezizomycotina</taxon>
        <taxon>Sordariomycetes</taxon>
        <taxon>Hypocreomycetidae</taxon>
        <taxon>Hypocreales</taxon>
        <taxon>Cordycipitaceae</taxon>
        <taxon>Akanthomyces</taxon>
    </lineage>
</organism>
<evidence type="ECO:0000313" key="1">
    <source>
        <dbReference type="EMBL" id="KAJ4161528.1"/>
    </source>
</evidence>
<name>A0A9W8UNK6_AKAMU</name>
<evidence type="ECO:0000313" key="2">
    <source>
        <dbReference type="Proteomes" id="UP001144673"/>
    </source>
</evidence>
<dbReference type="EMBL" id="JAJHUN010000002">
    <property type="protein sequence ID" value="KAJ4161528.1"/>
    <property type="molecule type" value="Genomic_DNA"/>
</dbReference>
<dbReference type="Proteomes" id="UP001144673">
    <property type="component" value="Unassembled WGS sequence"/>
</dbReference>
<dbReference type="KEGG" id="amus:LMH87_007564"/>
<dbReference type="RefSeq" id="XP_056057912.1">
    <property type="nucleotide sequence ID" value="XM_056199465.1"/>
</dbReference>
<proteinExistence type="predicted"/>
<dbReference type="AlphaFoldDB" id="A0A9W8UNK6"/>
<protein>
    <submittedName>
        <fullName evidence="1">Uncharacterized protein</fullName>
    </submittedName>
</protein>
<reference evidence="1" key="1">
    <citation type="journal article" date="2023" name="Access Microbiol">
        <title>De-novo genome assembly for Akanthomyces muscarius, a biocontrol agent of insect agricultural pests.</title>
        <authorList>
            <person name="Erdos Z."/>
            <person name="Studholme D.J."/>
            <person name="Raymond B."/>
            <person name="Sharma M."/>
        </authorList>
    </citation>
    <scope>NUCLEOTIDE SEQUENCE</scope>
    <source>
        <strain evidence="1">Ve6</strain>
    </source>
</reference>
<sequence>MTRCGLWRLTVGSLDELATLRIFLSKTASLEGASRPLTPFLDRTASSRGRCSGWPLHRVNAMESTPCAIPRPKGRIKCLDFKSLSITIRDLVRCILDTLP</sequence>
<comment type="caution">
    <text evidence="1">The sequence shown here is derived from an EMBL/GenBank/DDBJ whole genome shotgun (WGS) entry which is preliminary data.</text>
</comment>
<dbReference type="GeneID" id="80894723"/>
<keyword evidence="2" id="KW-1185">Reference proteome</keyword>
<gene>
    <name evidence="1" type="ORF">LMH87_007564</name>
</gene>
<accession>A0A9W8UNK6</accession>